<gene>
    <name evidence="1" type="ORF">NIIDNTM18_53850</name>
</gene>
<proteinExistence type="predicted"/>
<name>A0A6S6PEI4_9MYCO</name>
<dbReference type="EMBL" id="AP023287">
    <property type="protein sequence ID" value="BCI56107.1"/>
    <property type="molecule type" value="Genomic_DNA"/>
</dbReference>
<protein>
    <submittedName>
        <fullName evidence="1">Uncharacterized protein</fullName>
    </submittedName>
</protein>
<organism evidence="1 2">
    <name type="scientific">Mycolicibacterium litorale</name>
    <dbReference type="NCBI Taxonomy" id="758802"/>
    <lineage>
        <taxon>Bacteria</taxon>
        <taxon>Bacillati</taxon>
        <taxon>Actinomycetota</taxon>
        <taxon>Actinomycetes</taxon>
        <taxon>Mycobacteriales</taxon>
        <taxon>Mycobacteriaceae</taxon>
        <taxon>Mycolicibacterium</taxon>
    </lineage>
</organism>
<reference evidence="1 2" key="1">
    <citation type="submission" date="2020-07" db="EMBL/GenBank/DDBJ databases">
        <title>Complete genome sequence of Mycolicibacterium litorale like strain isolated from cardiac implantable electronic device infection.</title>
        <authorList>
            <person name="Fukano H."/>
            <person name="Miyama H."/>
            <person name="Hoshino Y."/>
        </authorList>
    </citation>
    <scope>NUCLEOTIDE SEQUENCE [LARGE SCALE GENOMIC DNA]</scope>
    <source>
        <strain evidence="1 2">NIIDNTM18</strain>
    </source>
</reference>
<dbReference type="AlphaFoldDB" id="A0A6S6PEI4"/>
<sequence length="74" mass="8244">MDEVWEVVVADLYDRGNPSNGASERTLVQGPEGEARRVFADRVADASEHGHQYVKLRCNGKDVESWPQATGWTV</sequence>
<dbReference type="RefSeq" id="WP_185293712.1">
    <property type="nucleotide sequence ID" value="NZ_AP023287.1"/>
</dbReference>
<dbReference type="Proteomes" id="UP000515734">
    <property type="component" value="Chromosome"/>
</dbReference>
<accession>A0A6S6PEI4</accession>
<evidence type="ECO:0000313" key="1">
    <source>
        <dbReference type="EMBL" id="BCI56107.1"/>
    </source>
</evidence>
<evidence type="ECO:0000313" key="2">
    <source>
        <dbReference type="Proteomes" id="UP000515734"/>
    </source>
</evidence>